<feature type="coiled-coil region" evidence="1">
    <location>
        <begin position="140"/>
        <end position="348"/>
    </location>
</feature>
<evidence type="ECO:0000313" key="3">
    <source>
        <dbReference type="Proteomes" id="UP000190774"/>
    </source>
</evidence>
<feature type="coiled-coil region" evidence="1">
    <location>
        <begin position="52"/>
        <end position="108"/>
    </location>
</feature>
<gene>
    <name evidence="2" type="ORF">SAMN02745166_04354</name>
</gene>
<accession>A0A1T4YWB0</accession>
<evidence type="ECO:0000313" key="2">
    <source>
        <dbReference type="EMBL" id="SKB05848.1"/>
    </source>
</evidence>
<name>A0A1T4YWB0_9BACT</name>
<dbReference type="EMBL" id="FUYE01000019">
    <property type="protein sequence ID" value="SKB05848.1"/>
    <property type="molecule type" value="Genomic_DNA"/>
</dbReference>
<protein>
    <submittedName>
        <fullName evidence="2">Uncharacterized protein</fullName>
    </submittedName>
</protein>
<dbReference type="Gene3D" id="1.10.287.1490">
    <property type="match status" value="1"/>
</dbReference>
<proteinExistence type="predicted"/>
<keyword evidence="1" id="KW-0175">Coiled coil</keyword>
<keyword evidence="3" id="KW-1185">Reference proteome</keyword>
<dbReference type="AlphaFoldDB" id="A0A1T4YWB0"/>
<organism evidence="2 3">
    <name type="scientific">Prosthecobacter debontii</name>
    <dbReference type="NCBI Taxonomy" id="48467"/>
    <lineage>
        <taxon>Bacteria</taxon>
        <taxon>Pseudomonadati</taxon>
        <taxon>Verrucomicrobiota</taxon>
        <taxon>Verrucomicrobiia</taxon>
        <taxon>Verrucomicrobiales</taxon>
        <taxon>Verrucomicrobiaceae</taxon>
        <taxon>Prosthecobacter</taxon>
    </lineage>
</organism>
<reference evidence="3" key="1">
    <citation type="submission" date="2017-02" db="EMBL/GenBank/DDBJ databases">
        <authorList>
            <person name="Varghese N."/>
            <person name="Submissions S."/>
        </authorList>
    </citation>
    <scope>NUCLEOTIDE SEQUENCE [LARGE SCALE GENOMIC DNA]</scope>
    <source>
        <strain evidence="3">ATCC 700200</strain>
    </source>
</reference>
<evidence type="ECO:0000256" key="1">
    <source>
        <dbReference type="SAM" id="Coils"/>
    </source>
</evidence>
<dbReference type="Proteomes" id="UP000190774">
    <property type="component" value="Unassembled WGS sequence"/>
</dbReference>
<sequence>MVMALTSEIQVLGASVLTAALGYGLAWWLQQKKIGALVFKHELERGEFQSVLEAQKAELSQQEIAARKALEAAGAEKAVVEERFALFRDAAQRREADAYRRISDLEADLTSVREVAAQLAPTQARIGDLEVALTAERGRLSAVEQTLTVTQNRAQDLEQQLHKTQQALATHQEKASAREADLVSQLAEREQSLAADQARLGTVDEEIAQLKEKHTSYQTTAESRIAGLQRQLAAAEAKAAMVQKEFMSAVGVLPEPSESNAAASTDKRILELEAKINHIEAEARKKAREDGYKIAELEYRLSEAQEAATSAQGTGNQAAEVETLLTEVKSLLAEKESLMNDLETLKTLKAKAVEPVPEVLEQGLLQIGDAPKEE</sequence>